<dbReference type="Gene3D" id="3.40.50.720">
    <property type="entry name" value="NAD(P)-binding Rossmann-like Domain"/>
    <property type="match status" value="1"/>
</dbReference>
<proteinExistence type="inferred from homology"/>
<protein>
    <submittedName>
        <fullName evidence="3">Oxidoreductase</fullName>
    </submittedName>
</protein>
<dbReference type="RefSeq" id="WP_105353490.1">
    <property type="nucleotide sequence ID" value="NZ_PUIA01000037.1"/>
</dbReference>
<dbReference type="AlphaFoldDB" id="A0A2S8FFY0"/>
<accession>A0A2S8FFY0</accession>
<dbReference type="PROSITE" id="PS00061">
    <property type="entry name" value="ADH_SHORT"/>
    <property type="match status" value="1"/>
</dbReference>
<dbReference type="EMBL" id="PUIA01000037">
    <property type="protein sequence ID" value="PQO31071.1"/>
    <property type="molecule type" value="Genomic_DNA"/>
</dbReference>
<organism evidence="3 4">
    <name type="scientific">Blastopirellula marina</name>
    <dbReference type="NCBI Taxonomy" id="124"/>
    <lineage>
        <taxon>Bacteria</taxon>
        <taxon>Pseudomonadati</taxon>
        <taxon>Planctomycetota</taxon>
        <taxon>Planctomycetia</taxon>
        <taxon>Pirellulales</taxon>
        <taxon>Pirellulaceae</taxon>
        <taxon>Blastopirellula</taxon>
    </lineage>
</organism>
<evidence type="ECO:0000256" key="2">
    <source>
        <dbReference type="ARBA" id="ARBA00023002"/>
    </source>
</evidence>
<evidence type="ECO:0000256" key="1">
    <source>
        <dbReference type="ARBA" id="ARBA00006484"/>
    </source>
</evidence>
<dbReference type="PANTHER" id="PTHR43639:SF1">
    <property type="entry name" value="SHORT-CHAIN DEHYDROGENASE_REDUCTASE FAMILY PROTEIN"/>
    <property type="match status" value="1"/>
</dbReference>
<dbReference type="InterPro" id="IPR036291">
    <property type="entry name" value="NAD(P)-bd_dom_sf"/>
</dbReference>
<dbReference type="PANTHER" id="PTHR43639">
    <property type="entry name" value="OXIDOREDUCTASE, SHORT-CHAIN DEHYDROGENASE/REDUCTASE FAMILY (AFU_ORTHOLOGUE AFUA_5G02870)"/>
    <property type="match status" value="1"/>
</dbReference>
<name>A0A2S8FFY0_9BACT</name>
<dbReference type="OrthoDB" id="9804774at2"/>
<evidence type="ECO:0000313" key="3">
    <source>
        <dbReference type="EMBL" id="PQO31071.1"/>
    </source>
</evidence>
<dbReference type="Proteomes" id="UP000240009">
    <property type="component" value="Unassembled WGS sequence"/>
</dbReference>
<dbReference type="Pfam" id="PF13561">
    <property type="entry name" value="adh_short_C2"/>
    <property type="match status" value="1"/>
</dbReference>
<evidence type="ECO:0000313" key="4">
    <source>
        <dbReference type="Proteomes" id="UP000240009"/>
    </source>
</evidence>
<dbReference type="GO" id="GO:0016491">
    <property type="term" value="F:oxidoreductase activity"/>
    <property type="evidence" value="ECO:0007669"/>
    <property type="project" value="UniProtKB-KW"/>
</dbReference>
<sequence>MTQRDFEGQVVLVTGSSQGIGKAAAIEFARQGAKVVVNYHSNPAKAEQVVAEIEALGSEAIAVQCDVSSYEAVEAMVAQAVARFGKLDVAVSNAVYSDREFFYEADMDGFRRTIEVTMWGAFHLLRAASRQIMAQKTPGAVTIVSSPHAFIPAPKAMAYNMSKAAIEHMAKTAAIELSDFKIRVNIVQPGWTDTPGERKFATDEVLEEGGAKIPAGRLGTPEEMGEAICYMSSPRNSYTTGATLLVDGGISLPWWGKTGRAAPS</sequence>
<keyword evidence="2" id="KW-0560">Oxidoreductase</keyword>
<dbReference type="SUPFAM" id="SSF51735">
    <property type="entry name" value="NAD(P)-binding Rossmann-fold domains"/>
    <property type="match status" value="1"/>
</dbReference>
<gene>
    <name evidence="3" type="ORF">C5Y96_11980</name>
</gene>
<dbReference type="FunFam" id="3.40.50.720:FF:000084">
    <property type="entry name" value="Short-chain dehydrogenase reductase"/>
    <property type="match status" value="1"/>
</dbReference>
<dbReference type="PRINTS" id="PR00081">
    <property type="entry name" value="GDHRDH"/>
</dbReference>
<comment type="similarity">
    <text evidence="1">Belongs to the short-chain dehydrogenases/reductases (SDR) family.</text>
</comment>
<dbReference type="InterPro" id="IPR020904">
    <property type="entry name" value="Sc_DH/Rdtase_CS"/>
</dbReference>
<reference evidence="3 4" key="1">
    <citation type="submission" date="2018-02" db="EMBL/GenBank/DDBJ databases">
        <title>Comparative genomes isolates from brazilian mangrove.</title>
        <authorList>
            <person name="Araujo J.E."/>
            <person name="Taketani R.G."/>
            <person name="Silva M.C.P."/>
            <person name="Loureco M.V."/>
            <person name="Andreote F.D."/>
        </authorList>
    </citation>
    <scope>NUCLEOTIDE SEQUENCE [LARGE SCALE GENOMIC DNA]</scope>
    <source>
        <strain evidence="3 4">HEX-2 MGV</strain>
    </source>
</reference>
<dbReference type="InterPro" id="IPR002347">
    <property type="entry name" value="SDR_fam"/>
</dbReference>
<comment type="caution">
    <text evidence="3">The sequence shown here is derived from an EMBL/GenBank/DDBJ whole genome shotgun (WGS) entry which is preliminary data.</text>
</comment>